<feature type="region of interest" description="Disordered" evidence="1">
    <location>
        <begin position="27"/>
        <end position="91"/>
    </location>
</feature>
<protein>
    <submittedName>
        <fullName evidence="2">Uncharacterized protein</fullName>
    </submittedName>
</protein>
<sequence length="313" mass="33361">MRTAAVLIAIACVGLLAVALARMALDRPPSSGASAPPPRAPSAGAPTGVTPTAATPTPRGPDTGAAPGIGGTPTASAAPSRPVAPKRNVAPLPRRTYPWHTGIVSTTFWVGEIFDPTAPDGSQRISTYDARWFEHYGGCDGVVVAGECRTERRTAAGGWFPTRMTPRENPFYLDVPFDDLNDPVGWESRCRVVPWADDPGYAGRCTDRSFSYLKNRWVRLVGPNGATCYGQVQDAGPGEYHDAAYVFGHTDARPANRRYGGAGMDVSPALNGCLGFAELDGDTDRIRWQFVEASEVPRGPWTRLVTTSGVTTD</sequence>
<accession>A0A6I3IBN7</accession>
<evidence type="ECO:0000313" key="3">
    <source>
        <dbReference type="Proteomes" id="UP000431092"/>
    </source>
</evidence>
<evidence type="ECO:0000256" key="1">
    <source>
        <dbReference type="SAM" id="MobiDB-lite"/>
    </source>
</evidence>
<proteinExistence type="predicted"/>
<comment type="caution">
    <text evidence="2">The sequence shown here is derived from an EMBL/GenBank/DDBJ whole genome shotgun (WGS) entry which is preliminary data.</text>
</comment>
<evidence type="ECO:0000313" key="2">
    <source>
        <dbReference type="EMBL" id="MTB71292.1"/>
    </source>
</evidence>
<dbReference type="EMBL" id="WLVL01000018">
    <property type="protein sequence ID" value="MTB71292.1"/>
    <property type="molecule type" value="Genomic_DNA"/>
</dbReference>
<dbReference type="AlphaFoldDB" id="A0A6I3IBN7"/>
<feature type="compositionally biased region" description="Low complexity" evidence="1">
    <location>
        <begin position="41"/>
        <end position="79"/>
    </location>
</feature>
<keyword evidence="3" id="KW-1185">Reference proteome</keyword>
<name>A0A6I3IBN7_9MICO</name>
<reference evidence="2 3" key="1">
    <citation type="submission" date="2019-11" db="EMBL/GenBank/DDBJ databases">
        <title>Whole genome sequencing identifies a novel species of the genus Arsenicicoccus isolated from human blood.</title>
        <authorList>
            <person name="Jeong J.H."/>
            <person name="Kweon O.J."/>
            <person name="Kim H.R."/>
            <person name="Kim T.-H."/>
            <person name="Ha S.-M."/>
            <person name="Lee M.-K."/>
        </authorList>
    </citation>
    <scope>NUCLEOTIDE SEQUENCE [LARGE SCALE GENOMIC DNA]</scope>
    <source>
        <strain evidence="2 3">MKL-02</strain>
    </source>
</reference>
<dbReference type="Proteomes" id="UP000431092">
    <property type="component" value="Unassembled WGS sequence"/>
</dbReference>
<gene>
    <name evidence="2" type="ORF">GGG17_04760</name>
</gene>
<organism evidence="2 3">
    <name type="scientific">Arsenicicoccus cauae</name>
    <dbReference type="NCBI Taxonomy" id="2663847"/>
    <lineage>
        <taxon>Bacteria</taxon>
        <taxon>Bacillati</taxon>
        <taxon>Actinomycetota</taxon>
        <taxon>Actinomycetes</taxon>
        <taxon>Micrococcales</taxon>
        <taxon>Intrasporangiaceae</taxon>
        <taxon>Arsenicicoccus</taxon>
    </lineage>
</organism>